<organism evidence="2">
    <name type="scientific">marine sediment metagenome</name>
    <dbReference type="NCBI Taxonomy" id="412755"/>
    <lineage>
        <taxon>unclassified sequences</taxon>
        <taxon>metagenomes</taxon>
        <taxon>ecological metagenomes</taxon>
    </lineage>
</organism>
<dbReference type="InterPro" id="IPR012341">
    <property type="entry name" value="6hp_glycosidase-like_sf"/>
</dbReference>
<evidence type="ECO:0000313" key="2">
    <source>
        <dbReference type="EMBL" id="GAG13076.1"/>
    </source>
</evidence>
<dbReference type="PANTHER" id="PTHR31084:SF0">
    <property type="entry name" value="ALPHA-L-FUCOSIDASE 2"/>
    <property type="match status" value="1"/>
</dbReference>
<dbReference type="SUPFAM" id="SSF48208">
    <property type="entry name" value="Six-hairpin glycosidases"/>
    <property type="match status" value="1"/>
</dbReference>
<feature type="non-terminal residue" evidence="2">
    <location>
        <position position="272"/>
    </location>
</feature>
<dbReference type="GO" id="GO:0004560">
    <property type="term" value="F:alpha-L-fucosidase activity"/>
    <property type="evidence" value="ECO:0007669"/>
    <property type="project" value="TreeGrafter"/>
</dbReference>
<name>X0WK69_9ZZZZ</name>
<protein>
    <recommendedName>
        <fullName evidence="1">Glycosyl hydrolase family 95 catalytic domain-containing protein</fullName>
    </recommendedName>
</protein>
<dbReference type="InterPro" id="IPR054363">
    <property type="entry name" value="GH95_cat"/>
</dbReference>
<dbReference type="Pfam" id="PF22124">
    <property type="entry name" value="Glyco_hydro_95_cat"/>
    <property type="match status" value="1"/>
</dbReference>
<feature type="non-terminal residue" evidence="2">
    <location>
        <position position="1"/>
    </location>
</feature>
<dbReference type="InterPro" id="IPR008928">
    <property type="entry name" value="6-hairpin_glycosidase_sf"/>
</dbReference>
<dbReference type="GO" id="GO:0005975">
    <property type="term" value="P:carbohydrate metabolic process"/>
    <property type="evidence" value="ECO:0007669"/>
    <property type="project" value="InterPro"/>
</dbReference>
<dbReference type="EMBL" id="BARS01020982">
    <property type="protein sequence ID" value="GAG13076.1"/>
    <property type="molecule type" value="Genomic_DNA"/>
</dbReference>
<evidence type="ECO:0000259" key="1">
    <source>
        <dbReference type="Pfam" id="PF22124"/>
    </source>
</evidence>
<reference evidence="2" key="1">
    <citation type="journal article" date="2014" name="Front. Microbiol.">
        <title>High frequency of phylogenetically diverse reductive dehalogenase-homologous genes in deep subseafloor sedimentary metagenomes.</title>
        <authorList>
            <person name="Kawai M."/>
            <person name="Futagami T."/>
            <person name="Toyoda A."/>
            <person name="Takaki Y."/>
            <person name="Nishi S."/>
            <person name="Hori S."/>
            <person name="Arai W."/>
            <person name="Tsubouchi T."/>
            <person name="Morono Y."/>
            <person name="Uchiyama I."/>
            <person name="Ito T."/>
            <person name="Fujiyama A."/>
            <person name="Inagaki F."/>
            <person name="Takami H."/>
        </authorList>
    </citation>
    <scope>NUCLEOTIDE SEQUENCE</scope>
    <source>
        <strain evidence="2">Expedition CK06-06</strain>
    </source>
</reference>
<gene>
    <name evidence="2" type="ORF">S01H1_33773</name>
</gene>
<dbReference type="PANTHER" id="PTHR31084">
    <property type="entry name" value="ALPHA-L-FUCOSIDASE 2"/>
    <property type="match status" value="1"/>
</dbReference>
<proteinExistence type="predicted"/>
<sequence>KALLEKQFDACRYGILSSTGDWPPALQGVWAGSWRPRWQGDYTIDGNIQSAIASMLMANMPECMEAYINYTELFLPHFRENARQIFGYRGILMPSRTSSHGYLNHFSYDFMWMYWISSAPWAAHYFYDYYLYTGDRVFLKDRAVPFMKEIALFYEDYLYEGPDGRIVFNPSYSPENTPSNSDNQVCINATMDIGFARELFTNLIASCEELGIEEEGISRWKKMLAKMPDYIINKDDAVKEWTTDKLEENYEHRHASHLCHLADWLPADIAND</sequence>
<accession>X0WK69</accession>
<dbReference type="AlphaFoldDB" id="X0WK69"/>
<comment type="caution">
    <text evidence="2">The sequence shown here is derived from an EMBL/GenBank/DDBJ whole genome shotgun (WGS) entry which is preliminary data.</text>
</comment>
<feature type="domain" description="Glycosyl hydrolase family 95 catalytic" evidence="1">
    <location>
        <begin position="2"/>
        <end position="261"/>
    </location>
</feature>
<dbReference type="Gene3D" id="1.50.10.10">
    <property type="match status" value="1"/>
</dbReference>